<sequence>MSLDSEQLKDGKSCLLIIDMQYDFINGSLKVNGGEEIVPVISDFLKKNGNQFDLIVFTKDDHPSNHISFASSHKDKKPFEEYAYVSEKDPNHTFKSCLWPDHCVVGTHGNEIHSDLTKLIDNGKINNTKTLVVGKGMDPKREYYSCFNDVLEEHNTDILDVLKKENISNVFVCGLAYDYCVLNSAKSSKKFGFNTYVIDNMTRKIDPNWEFNEPGIEKIQM</sequence>
<evidence type="ECO:0000313" key="10">
    <source>
        <dbReference type="Proteomes" id="UP000092321"/>
    </source>
</evidence>
<dbReference type="PANTHER" id="PTHR11080:SF2">
    <property type="entry name" value="LD05707P"/>
    <property type="match status" value="1"/>
</dbReference>
<dbReference type="GO" id="GO:0019363">
    <property type="term" value="P:pyridine nucleotide biosynthetic process"/>
    <property type="evidence" value="ECO:0007669"/>
    <property type="project" value="UniProtKB-KW"/>
</dbReference>
<dbReference type="InterPro" id="IPR052347">
    <property type="entry name" value="Isochorismatase_Nicotinamidase"/>
</dbReference>
<dbReference type="Gene3D" id="3.40.50.850">
    <property type="entry name" value="Isochorismatase-like"/>
    <property type="match status" value="1"/>
</dbReference>
<name>A0A1B7TIR6_9ASCO</name>
<evidence type="ECO:0000256" key="3">
    <source>
        <dbReference type="ARBA" id="ARBA00022723"/>
    </source>
</evidence>
<keyword evidence="2" id="KW-0662">Pyridine nucleotide biosynthesis</keyword>
<dbReference type="AlphaFoldDB" id="A0A1B7TIR6"/>
<protein>
    <recommendedName>
        <fullName evidence="6">nicotinamidase</fullName>
        <ecNumber evidence="6">3.5.1.19</ecNumber>
    </recommendedName>
    <alternativeName>
        <fullName evidence="7">Nicotinamide deamidase</fullName>
    </alternativeName>
</protein>
<evidence type="ECO:0000256" key="4">
    <source>
        <dbReference type="ARBA" id="ARBA00022801"/>
    </source>
</evidence>
<keyword evidence="4 9" id="KW-0378">Hydrolase</keyword>
<evidence type="ECO:0000256" key="2">
    <source>
        <dbReference type="ARBA" id="ARBA00022642"/>
    </source>
</evidence>
<dbReference type="EMBL" id="LXPE01000003">
    <property type="protein sequence ID" value="OBA28616.1"/>
    <property type="molecule type" value="Genomic_DNA"/>
</dbReference>
<dbReference type="Proteomes" id="UP000092321">
    <property type="component" value="Unassembled WGS sequence"/>
</dbReference>
<evidence type="ECO:0000259" key="8">
    <source>
        <dbReference type="Pfam" id="PF00857"/>
    </source>
</evidence>
<accession>A0A1B7TIR6</accession>
<dbReference type="OrthoDB" id="3341310at2759"/>
<dbReference type="InterPro" id="IPR036380">
    <property type="entry name" value="Isochorismatase-like_sf"/>
</dbReference>
<proteinExistence type="inferred from homology"/>
<comment type="similarity">
    <text evidence="1">Belongs to the isochorismatase family.</text>
</comment>
<dbReference type="SUPFAM" id="SSF52499">
    <property type="entry name" value="Isochorismatase-like hydrolases"/>
    <property type="match status" value="1"/>
</dbReference>
<gene>
    <name evidence="9" type="ORF">HANVADRAFT_51489</name>
</gene>
<evidence type="ECO:0000256" key="5">
    <source>
        <dbReference type="ARBA" id="ARBA00037900"/>
    </source>
</evidence>
<evidence type="ECO:0000256" key="6">
    <source>
        <dbReference type="ARBA" id="ARBA00039017"/>
    </source>
</evidence>
<comment type="caution">
    <text evidence="9">The sequence shown here is derived from an EMBL/GenBank/DDBJ whole genome shotgun (WGS) entry which is preliminary data.</text>
</comment>
<keyword evidence="10" id="KW-1185">Reference proteome</keyword>
<evidence type="ECO:0000256" key="1">
    <source>
        <dbReference type="ARBA" id="ARBA00006336"/>
    </source>
</evidence>
<comment type="pathway">
    <text evidence="5">Cofactor biosynthesis; nicotinate biosynthesis; nicotinate from nicotinamide: step 1/1.</text>
</comment>
<reference evidence="10" key="1">
    <citation type="journal article" date="2016" name="Proc. Natl. Acad. Sci. U.S.A.">
        <title>Comparative genomics of biotechnologically important yeasts.</title>
        <authorList>
            <person name="Riley R."/>
            <person name="Haridas S."/>
            <person name="Wolfe K.H."/>
            <person name="Lopes M.R."/>
            <person name="Hittinger C.T."/>
            <person name="Goeker M."/>
            <person name="Salamov A.A."/>
            <person name="Wisecaver J.H."/>
            <person name="Long T.M."/>
            <person name="Calvey C.H."/>
            <person name="Aerts A.L."/>
            <person name="Barry K.W."/>
            <person name="Choi C."/>
            <person name="Clum A."/>
            <person name="Coughlan A.Y."/>
            <person name="Deshpande S."/>
            <person name="Douglass A.P."/>
            <person name="Hanson S.J."/>
            <person name="Klenk H.-P."/>
            <person name="LaButti K.M."/>
            <person name="Lapidus A."/>
            <person name="Lindquist E.A."/>
            <person name="Lipzen A.M."/>
            <person name="Meier-Kolthoff J.P."/>
            <person name="Ohm R.A."/>
            <person name="Otillar R.P."/>
            <person name="Pangilinan J.L."/>
            <person name="Peng Y."/>
            <person name="Rokas A."/>
            <person name="Rosa C.A."/>
            <person name="Scheuner C."/>
            <person name="Sibirny A.A."/>
            <person name="Slot J.C."/>
            <person name="Stielow J.B."/>
            <person name="Sun H."/>
            <person name="Kurtzman C.P."/>
            <person name="Blackwell M."/>
            <person name="Grigoriev I.V."/>
            <person name="Jeffries T.W."/>
        </authorList>
    </citation>
    <scope>NUCLEOTIDE SEQUENCE [LARGE SCALE GENOMIC DNA]</scope>
    <source>
        <strain evidence="10">NRRL Y-1626</strain>
    </source>
</reference>
<evidence type="ECO:0000256" key="7">
    <source>
        <dbReference type="ARBA" id="ARBA00043224"/>
    </source>
</evidence>
<dbReference type="GO" id="GO:0046872">
    <property type="term" value="F:metal ion binding"/>
    <property type="evidence" value="ECO:0007669"/>
    <property type="project" value="UniProtKB-KW"/>
</dbReference>
<feature type="domain" description="Isochorismatase-like" evidence="8">
    <location>
        <begin position="13"/>
        <end position="208"/>
    </location>
</feature>
<keyword evidence="3" id="KW-0479">Metal-binding</keyword>
<dbReference type="InterPro" id="IPR000868">
    <property type="entry name" value="Isochorismatase-like_dom"/>
</dbReference>
<dbReference type="EC" id="3.5.1.19" evidence="6"/>
<organism evidence="9 10">
    <name type="scientific">Hanseniaspora valbyensis NRRL Y-1626</name>
    <dbReference type="NCBI Taxonomy" id="766949"/>
    <lineage>
        <taxon>Eukaryota</taxon>
        <taxon>Fungi</taxon>
        <taxon>Dikarya</taxon>
        <taxon>Ascomycota</taxon>
        <taxon>Saccharomycotina</taxon>
        <taxon>Saccharomycetes</taxon>
        <taxon>Saccharomycodales</taxon>
        <taxon>Saccharomycodaceae</taxon>
        <taxon>Hanseniaspora</taxon>
    </lineage>
</organism>
<dbReference type="GO" id="GO:0008936">
    <property type="term" value="F:nicotinamidase activity"/>
    <property type="evidence" value="ECO:0007669"/>
    <property type="project" value="UniProtKB-EC"/>
</dbReference>
<dbReference type="Pfam" id="PF00857">
    <property type="entry name" value="Isochorismatase"/>
    <property type="match status" value="1"/>
</dbReference>
<dbReference type="PANTHER" id="PTHR11080">
    <property type="entry name" value="PYRAZINAMIDASE/NICOTINAMIDASE"/>
    <property type="match status" value="1"/>
</dbReference>
<evidence type="ECO:0000313" key="9">
    <source>
        <dbReference type="EMBL" id="OBA28616.1"/>
    </source>
</evidence>